<sequence length="103" mass="11490">MSTIAGLEQGRVSRREFVQRVARRGKLPLGVTQQVYDAFIEELIDLVSQGNKVTLTGFGRFYPQEHKGHRVRFADGDGSMQIDDYTVLKFSATRAVNRSVAGS</sequence>
<dbReference type="GO" id="GO:0030527">
    <property type="term" value="F:structural constituent of chromatin"/>
    <property type="evidence" value="ECO:0007669"/>
    <property type="project" value="InterPro"/>
</dbReference>
<keyword evidence="2" id="KW-1185">Reference proteome</keyword>
<dbReference type="Pfam" id="PF00216">
    <property type="entry name" value="Bac_DNA_binding"/>
    <property type="match status" value="1"/>
</dbReference>
<reference evidence="1 2" key="1">
    <citation type="submission" date="2020-07" db="EMBL/GenBank/DDBJ databases">
        <title>Sequencing the genomes of 1000 actinobacteria strains.</title>
        <authorList>
            <person name="Klenk H.-P."/>
        </authorList>
    </citation>
    <scope>NUCLEOTIDE SEQUENCE [LARGE SCALE GENOMIC DNA]</scope>
    <source>
        <strain evidence="1 2">DSM 24662</strain>
    </source>
</reference>
<evidence type="ECO:0000313" key="2">
    <source>
        <dbReference type="Proteomes" id="UP000576969"/>
    </source>
</evidence>
<organism evidence="1 2">
    <name type="scientific">Microbacterium immunditiarum</name>
    <dbReference type="NCBI Taxonomy" id="337480"/>
    <lineage>
        <taxon>Bacteria</taxon>
        <taxon>Bacillati</taxon>
        <taxon>Actinomycetota</taxon>
        <taxon>Actinomycetes</taxon>
        <taxon>Micrococcales</taxon>
        <taxon>Microbacteriaceae</taxon>
        <taxon>Microbacterium</taxon>
    </lineage>
</organism>
<dbReference type="Gene3D" id="4.10.520.10">
    <property type="entry name" value="IHF-like DNA-binding proteins"/>
    <property type="match status" value="1"/>
</dbReference>
<name>A0A7Y9KLA6_9MICO</name>
<keyword evidence="1" id="KW-0238">DNA-binding</keyword>
<dbReference type="RefSeq" id="WP_179492201.1">
    <property type="nucleotide sequence ID" value="NZ_JACCBV010000001.1"/>
</dbReference>
<accession>A0A7Y9KLA6</accession>
<evidence type="ECO:0000313" key="1">
    <source>
        <dbReference type="EMBL" id="NYE21516.1"/>
    </source>
</evidence>
<dbReference type="AlphaFoldDB" id="A0A7Y9KLA6"/>
<dbReference type="SUPFAM" id="SSF47729">
    <property type="entry name" value="IHF-like DNA-binding proteins"/>
    <property type="match status" value="1"/>
</dbReference>
<dbReference type="InterPro" id="IPR000119">
    <property type="entry name" value="Hist_DNA-bd"/>
</dbReference>
<dbReference type="GO" id="GO:0003677">
    <property type="term" value="F:DNA binding"/>
    <property type="evidence" value="ECO:0007669"/>
    <property type="project" value="UniProtKB-KW"/>
</dbReference>
<comment type="caution">
    <text evidence="1">The sequence shown here is derived from an EMBL/GenBank/DDBJ whole genome shotgun (WGS) entry which is preliminary data.</text>
</comment>
<dbReference type="Proteomes" id="UP000576969">
    <property type="component" value="Unassembled WGS sequence"/>
</dbReference>
<gene>
    <name evidence="1" type="ORF">BJ991_003544</name>
</gene>
<proteinExistence type="predicted"/>
<dbReference type="EMBL" id="JACCBV010000001">
    <property type="protein sequence ID" value="NYE21516.1"/>
    <property type="molecule type" value="Genomic_DNA"/>
</dbReference>
<dbReference type="InterPro" id="IPR010992">
    <property type="entry name" value="IHF-like_DNA-bd_dom_sf"/>
</dbReference>
<protein>
    <submittedName>
        <fullName evidence="1">DNA-binding protein HU-beta</fullName>
    </submittedName>
</protein>